<evidence type="ECO:0000313" key="2">
    <source>
        <dbReference type="EMBL" id="TDZ19155.1"/>
    </source>
</evidence>
<comment type="caution">
    <text evidence="2">The sequence shown here is derived from an EMBL/GenBank/DDBJ whole genome shotgun (WGS) entry which is preliminary data.</text>
</comment>
<feature type="region of interest" description="Disordered" evidence="1">
    <location>
        <begin position="479"/>
        <end position="506"/>
    </location>
</feature>
<feature type="compositionally biased region" description="Polar residues" evidence="1">
    <location>
        <begin position="196"/>
        <end position="210"/>
    </location>
</feature>
<proteinExistence type="predicted"/>
<organism evidence="2 3">
    <name type="scientific">Colletotrichum orbiculare (strain 104-T / ATCC 96160 / CBS 514.97 / LARS 414 / MAFF 240422)</name>
    <name type="common">Cucumber anthracnose fungus</name>
    <name type="synonym">Colletotrichum lagenarium</name>
    <dbReference type="NCBI Taxonomy" id="1213857"/>
    <lineage>
        <taxon>Eukaryota</taxon>
        <taxon>Fungi</taxon>
        <taxon>Dikarya</taxon>
        <taxon>Ascomycota</taxon>
        <taxon>Pezizomycotina</taxon>
        <taxon>Sordariomycetes</taxon>
        <taxon>Hypocreomycetidae</taxon>
        <taxon>Glomerellales</taxon>
        <taxon>Glomerellaceae</taxon>
        <taxon>Colletotrichum</taxon>
        <taxon>Colletotrichum orbiculare species complex</taxon>
    </lineage>
</organism>
<keyword evidence="3" id="KW-1185">Reference proteome</keyword>
<dbReference type="OrthoDB" id="4851692at2759"/>
<feature type="compositionally biased region" description="Basic and acidic residues" evidence="1">
    <location>
        <begin position="219"/>
        <end position="231"/>
    </location>
</feature>
<feature type="region of interest" description="Disordered" evidence="1">
    <location>
        <begin position="422"/>
        <end position="442"/>
    </location>
</feature>
<feature type="region of interest" description="Disordered" evidence="1">
    <location>
        <begin position="192"/>
        <end position="235"/>
    </location>
</feature>
<feature type="region of interest" description="Disordered" evidence="1">
    <location>
        <begin position="521"/>
        <end position="545"/>
    </location>
</feature>
<feature type="region of interest" description="Disordered" evidence="1">
    <location>
        <begin position="1"/>
        <end position="107"/>
    </location>
</feature>
<feature type="compositionally biased region" description="Polar residues" evidence="1">
    <location>
        <begin position="525"/>
        <end position="536"/>
    </location>
</feature>
<feature type="compositionally biased region" description="Low complexity" evidence="1">
    <location>
        <begin position="17"/>
        <end position="48"/>
    </location>
</feature>
<dbReference type="eggNOG" id="ENOG502TANI">
    <property type="taxonomic scope" value="Eukaryota"/>
</dbReference>
<sequence>MSREVFKFSEALDDSDSSSGKSDTSSLGGESPKAASAVAPAATESTASQIGPVSGVGPDSVAKVDLVDSIDPTKTLDPTETLDPSANTESAITQTSTMESGRTLLPNQASVTGPAALKPMVTEEASADKTIATTHESTAMPLAAAGPTALNTTSTKQPTLAAQPRITVTASSPDAIPTAGAQAGAQAGLLSGGTAEASSKTPVATTSPAQTAKMRASAKQRDFDDKDESTGRPKLQQASIDFARAVFAWDTEFRIWHAQLRSKILNELERPVTVRNFKPTSSQVYRLVSKYASGGMEEIWEGDLWTCLFRNCNNISDKWAGNRNSDTVWLFSDVILSITNSEAYDNIMDMYKLTRGRKSVLYFEPIPPLTPVDWLPPVARKKRDAAETNNNSDDDVEIVSHRLIKKAKPDDMAPATLMSAKHRKTISEGSKIPPFSAAPKDKVTLQGFKTAGTSKAARERLNVPGPSNAVSNRFKLAGLSNTGTSQSKTPGPSGNATEAVKTAHPSMTVTKSANMPVAKMPKPSVIQNTGQKTGSRPNDKVDGNATAGKDAANEVVDMWMVAAAKTKVEVKEQKTPKITPQEKVEQRNTFFEILATVPEEHRDMIFRTTMLDILQDLGIDVGVNLSNQVKRFEKFWKDDAEEGQQ</sequence>
<dbReference type="Proteomes" id="UP000014480">
    <property type="component" value="Unassembled WGS sequence"/>
</dbReference>
<name>N4VRU7_COLOR</name>
<accession>N4VRU7</accession>
<reference evidence="3" key="2">
    <citation type="journal article" date="2019" name="Mol. Plant Microbe Interact.">
        <title>Genome sequence resources for four phytopathogenic fungi from the Colletotrichum orbiculare species complex.</title>
        <authorList>
            <person name="Gan P."/>
            <person name="Tsushima A."/>
            <person name="Narusaka M."/>
            <person name="Narusaka Y."/>
            <person name="Takano Y."/>
            <person name="Kubo Y."/>
            <person name="Shirasu K."/>
        </authorList>
    </citation>
    <scope>GENOME REANNOTATION</scope>
    <source>
        <strain evidence="3">104-T / ATCC 96160 / CBS 514.97 / LARS 414 / MAFF 240422</strain>
    </source>
</reference>
<reference evidence="3" key="1">
    <citation type="journal article" date="2013" name="New Phytol.">
        <title>Comparative genomic and transcriptomic analyses reveal the hemibiotrophic stage shift of Colletotrichum fungi.</title>
        <authorList>
            <person name="Gan P."/>
            <person name="Ikeda K."/>
            <person name="Irieda H."/>
            <person name="Narusaka M."/>
            <person name="O'Connell R.J."/>
            <person name="Narusaka Y."/>
            <person name="Takano Y."/>
            <person name="Kubo Y."/>
            <person name="Shirasu K."/>
        </authorList>
    </citation>
    <scope>NUCLEOTIDE SEQUENCE [LARGE SCALE GENOMIC DNA]</scope>
    <source>
        <strain evidence="3">104-T / ATCC 96160 / CBS 514.97 / LARS 414 / MAFF 240422</strain>
    </source>
</reference>
<gene>
    <name evidence="2" type="ORF">Cob_v007949</name>
</gene>
<feature type="compositionally biased region" description="Polar residues" evidence="1">
    <location>
        <begin position="479"/>
        <end position="496"/>
    </location>
</feature>
<feature type="compositionally biased region" description="Polar residues" evidence="1">
    <location>
        <begin position="76"/>
        <end position="107"/>
    </location>
</feature>
<evidence type="ECO:0000256" key="1">
    <source>
        <dbReference type="SAM" id="MobiDB-lite"/>
    </source>
</evidence>
<protein>
    <submittedName>
        <fullName evidence="2">Uncharacterized protein</fullName>
    </submittedName>
</protein>
<dbReference type="EMBL" id="AMCV02000021">
    <property type="protein sequence ID" value="TDZ19155.1"/>
    <property type="molecule type" value="Genomic_DNA"/>
</dbReference>
<dbReference type="HOGENOM" id="CLU_424520_0_0_1"/>
<evidence type="ECO:0000313" key="3">
    <source>
        <dbReference type="Proteomes" id="UP000014480"/>
    </source>
</evidence>
<feature type="region of interest" description="Disordered" evidence="1">
    <location>
        <begin position="452"/>
        <end position="471"/>
    </location>
</feature>
<dbReference type="AlphaFoldDB" id="N4VRU7"/>